<dbReference type="Proteomes" id="UP001082899">
    <property type="component" value="Unassembled WGS sequence"/>
</dbReference>
<accession>A0ABT3ZKV7</accession>
<keyword evidence="1" id="KW-0472">Membrane</keyword>
<proteinExistence type="inferred from homology"/>
<dbReference type="EMBL" id="JAPMXC010000001">
    <property type="protein sequence ID" value="MCY0387164.1"/>
    <property type="molecule type" value="Genomic_DNA"/>
</dbReference>
<keyword evidence="1" id="KW-0998">Cell outer membrane</keyword>
<dbReference type="GO" id="GO:0016787">
    <property type="term" value="F:hydrolase activity"/>
    <property type="evidence" value="ECO:0007669"/>
    <property type="project" value="UniProtKB-KW"/>
</dbReference>
<dbReference type="RefSeq" id="WP_267846926.1">
    <property type="nucleotide sequence ID" value="NZ_JAPMXC010000001.1"/>
</dbReference>
<dbReference type="EC" id="3.1.1.77" evidence="1"/>
<keyword evidence="3" id="KW-1185">Reference proteome</keyword>
<evidence type="ECO:0000313" key="3">
    <source>
        <dbReference type="Proteomes" id="UP001082899"/>
    </source>
</evidence>
<comment type="catalytic activity">
    <reaction evidence="1">
        <text>a 3-(acyloxy)acyl derivative of bacterial toxin + H2O = a 3-hydroxyacyl derivative of bacterial toxin + a fatty acid + H(+)</text>
        <dbReference type="Rhea" id="RHEA:12032"/>
        <dbReference type="ChEBI" id="CHEBI:15377"/>
        <dbReference type="ChEBI" id="CHEBI:15378"/>
        <dbReference type="ChEBI" id="CHEBI:28868"/>
        <dbReference type="ChEBI" id="CHEBI:136853"/>
        <dbReference type="ChEBI" id="CHEBI:140675"/>
        <dbReference type="EC" id="3.1.1.77"/>
    </reaction>
</comment>
<dbReference type="InterPro" id="IPR018550">
    <property type="entry name" value="Lipid-A_deacylase-rel"/>
</dbReference>
<sequence length="179" mass="19727">MSTLAVTFPLAAQADDDAGNTFGAQLAVGHADHHSDKVDKVDLGLVWDPHLTWWPIGGWHFGLVGEAHAVYWHTNGNVNSSIEEFGATPVLRFEKSSGAIRPYFEAGVGVRLLTHARISSSYTLSSAYQFADMVGVGAKFGSHQQYQVGYRFQHLSNASIKRPNPGIDFQQVYVQYNFK</sequence>
<dbReference type="Pfam" id="PF09411">
    <property type="entry name" value="PagL"/>
    <property type="match status" value="1"/>
</dbReference>
<comment type="caution">
    <text evidence="2">The sequence shown here is derived from an EMBL/GenBank/DDBJ whole genome shotgun (WGS) entry which is preliminary data.</text>
</comment>
<protein>
    <recommendedName>
        <fullName evidence="1">Lipid A deacylase</fullName>
        <ecNumber evidence="1">3.1.1.77</ecNumber>
    </recommendedName>
    <alternativeName>
        <fullName evidence="1">LPS 3-O-deacylase</fullName>
    </alternativeName>
    <alternativeName>
        <fullName evidence="1">Outer membrane enzyme</fullName>
    </alternativeName>
</protein>
<dbReference type="Gene3D" id="2.40.160.20">
    <property type="match status" value="1"/>
</dbReference>
<comment type="subunit">
    <text evidence="1">Homodimer.</text>
</comment>
<comment type="function">
    <text evidence="1">Has lipid A 3-O-deacylase activity. Hydrolyzes the ester bond at the 3 position of lipid A, a bioactive component of lipopolysaccharide (LPS), thereby releasing the primary fatty acyl moiety.</text>
</comment>
<evidence type="ECO:0000313" key="2">
    <source>
        <dbReference type="EMBL" id="MCY0387164.1"/>
    </source>
</evidence>
<keyword evidence="1 2" id="KW-0378">Hydrolase</keyword>
<dbReference type="InterPro" id="IPR011250">
    <property type="entry name" value="OMP/PagP_B-barrel"/>
</dbReference>
<reference evidence="2" key="1">
    <citation type="submission" date="2022-11" db="EMBL/GenBank/DDBJ databases">
        <title>Robbsia betulipollinis sp. nov., isolated from pollen of birch (Betula pendula).</title>
        <authorList>
            <person name="Shi H."/>
            <person name="Ambika Manirajan B."/>
            <person name="Ratering S."/>
            <person name="Geissler-Plaum R."/>
            <person name="Schnell S."/>
        </authorList>
    </citation>
    <scope>NUCLEOTIDE SEQUENCE</scope>
    <source>
        <strain evidence="2">Bb-Pol-6</strain>
    </source>
</reference>
<organism evidence="2 3">
    <name type="scientific">Robbsia betulipollinis</name>
    <dbReference type="NCBI Taxonomy" id="2981849"/>
    <lineage>
        <taxon>Bacteria</taxon>
        <taxon>Pseudomonadati</taxon>
        <taxon>Pseudomonadota</taxon>
        <taxon>Betaproteobacteria</taxon>
        <taxon>Burkholderiales</taxon>
        <taxon>Burkholderiaceae</taxon>
        <taxon>Robbsia</taxon>
    </lineage>
</organism>
<comment type="subcellular location">
    <subcellularLocation>
        <location evidence="1">Cell outer membrane</location>
        <topology evidence="1">Multi-pass membrane protein</topology>
    </subcellularLocation>
</comment>
<name>A0ABT3ZKV7_9BURK</name>
<dbReference type="SUPFAM" id="SSF56925">
    <property type="entry name" value="OMPA-like"/>
    <property type="match status" value="1"/>
</dbReference>
<gene>
    <name evidence="2" type="ORF">OVY01_07950</name>
</gene>
<evidence type="ECO:0000256" key="1">
    <source>
        <dbReference type="PIRNR" id="PIRNR029681"/>
    </source>
</evidence>
<comment type="similarity">
    <text evidence="1">Belongs to the PagL family.</text>
</comment>
<dbReference type="PIRSF" id="PIRSF029681">
    <property type="entry name" value="PagL"/>
    <property type="match status" value="1"/>
</dbReference>